<dbReference type="RefSeq" id="WP_021281095.1">
    <property type="nucleotide sequence ID" value="NZ_JAGGLL010000027.1"/>
</dbReference>
<keyword evidence="3" id="KW-1185">Reference proteome</keyword>
<evidence type="ECO:0000259" key="1">
    <source>
        <dbReference type="SMART" id="SM00471"/>
    </source>
</evidence>
<name>A0ABS4K7N0_9CLOT</name>
<gene>
    <name evidence="2" type="ORF">J2Z44_003147</name>
</gene>
<dbReference type="EMBL" id="JAGGLL010000027">
    <property type="protein sequence ID" value="MBP2023310.1"/>
    <property type="molecule type" value="Genomic_DNA"/>
</dbReference>
<dbReference type="PANTHER" id="PTHR33594">
    <property type="entry name" value="SUPERFAMILY HYDROLASE, PUTATIVE (AFU_ORTHOLOGUE AFUA_1G03035)-RELATED"/>
    <property type="match status" value="1"/>
</dbReference>
<organism evidence="2 3">
    <name type="scientific">Clostridium punense</name>
    <dbReference type="NCBI Taxonomy" id="1054297"/>
    <lineage>
        <taxon>Bacteria</taxon>
        <taxon>Bacillati</taxon>
        <taxon>Bacillota</taxon>
        <taxon>Clostridia</taxon>
        <taxon>Eubacteriales</taxon>
        <taxon>Clostridiaceae</taxon>
        <taxon>Clostridium</taxon>
    </lineage>
</organism>
<reference evidence="2 3" key="1">
    <citation type="submission" date="2021-03" db="EMBL/GenBank/DDBJ databases">
        <title>Genomic Encyclopedia of Type Strains, Phase IV (KMG-IV): sequencing the most valuable type-strain genomes for metagenomic binning, comparative biology and taxonomic classification.</title>
        <authorList>
            <person name="Goeker M."/>
        </authorList>
    </citation>
    <scope>NUCLEOTIDE SEQUENCE [LARGE SCALE GENOMIC DNA]</scope>
    <source>
        <strain evidence="2 3">DSM 28650</strain>
    </source>
</reference>
<dbReference type="Proteomes" id="UP001519308">
    <property type="component" value="Unassembled WGS sequence"/>
</dbReference>
<protein>
    <submittedName>
        <fullName evidence="2">HD superfamily phosphodiesterase</fullName>
    </submittedName>
</protein>
<sequence length="195" mass="23037">MKENDFLKKVMVISKNIMENDKKFHDFVHVKNVYFNIVTLLKYEEGDKAALLTAALLHDIKRECKEHGTKGSLYAKEILESIEGISKEFSDKVCGIIYSHDKRGFQDTHEKKIFYDADKMDAFGELGLIRSFMMYALENITIKESCSRYIEYIDSTYNNLFFHISRELVYDDYLKNKNRALKMLMNYNKIDLIYE</sequence>
<accession>A0ABS4K7N0</accession>
<dbReference type="PANTHER" id="PTHR33594:SF1">
    <property type="entry name" value="HD_PDEASE DOMAIN-CONTAINING PROTEIN"/>
    <property type="match status" value="1"/>
</dbReference>
<dbReference type="Gene3D" id="1.10.3210.10">
    <property type="entry name" value="Hypothetical protein af1432"/>
    <property type="match status" value="1"/>
</dbReference>
<dbReference type="SUPFAM" id="SSF109604">
    <property type="entry name" value="HD-domain/PDEase-like"/>
    <property type="match status" value="1"/>
</dbReference>
<dbReference type="Pfam" id="PF01966">
    <property type="entry name" value="HD"/>
    <property type="match status" value="1"/>
</dbReference>
<evidence type="ECO:0000313" key="3">
    <source>
        <dbReference type="Proteomes" id="UP001519308"/>
    </source>
</evidence>
<proteinExistence type="predicted"/>
<feature type="domain" description="HD/PDEase" evidence="1">
    <location>
        <begin position="22"/>
        <end position="132"/>
    </location>
</feature>
<dbReference type="InterPro" id="IPR006674">
    <property type="entry name" value="HD_domain"/>
</dbReference>
<evidence type="ECO:0000313" key="2">
    <source>
        <dbReference type="EMBL" id="MBP2023310.1"/>
    </source>
</evidence>
<dbReference type="InterPro" id="IPR003607">
    <property type="entry name" value="HD/PDEase_dom"/>
</dbReference>
<comment type="caution">
    <text evidence="2">The sequence shown here is derived from an EMBL/GenBank/DDBJ whole genome shotgun (WGS) entry which is preliminary data.</text>
</comment>
<dbReference type="SMART" id="SM00471">
    <property type="entry name" value="HDc"/>
    <property type="match status" value="1"/>
</dbReference>